<keyword evidence="3" id="KW-1185">Reference proteome</keyword>
<dbReference type="SUPFAM" id="SSF55729">
    <property type="entry name" value="Acyl-CoA N-acyltransferases (Nat)"/>
    <property type="match status" value="1"/>
</dbReference>
<comment type="caution">
    <text evidence="2">The sequence shown here is derived from an EMBL/GenBank/DDBJ whole genome shotgun (WGS) entry which is preliminary data.</text>
</comment>
<evidence type="ECO:0000259" key="1">
    <source>
        <dbReference type="PROSITE" id="PS51186"/>
    </source>
</evidence>
<dbReference type="EMBL" id="BAABJP010000051">
    <property type="protein sequence ID" value="GAA5171741.1"/>
    <property type="molecule type" value="Genomic_DNA"/>
</dbReference>
<organism evidence="2 3">
    <name type="scientific">Pseudonocardia eucalypti</name>
    <dbReference type="NCBI Taxonomy" id="648755"/>
    <lineage>
        <taxon>Bacteria</taxon>
        <taxon>Bacillati</taxon>
        <taxon>Actinomycetota</taxon>
        <taxon>Actinomycetes</taxon>
        <taxon>Pseudonocardiales</taxon>
        <taxon>Pseudonocardiaceae</taxon>
        <taxon>Pseudonocardia</taxon>
    </lineage>
</organism>
<name>A0ABP9R5N8_9PSEU</name>
<dbReference type="Pfam" id="PF13302">
    <property type="entry name" value="Acetyltransf_3"/>
    <property type="match status" value="1"/>
</dbReference>
<dbReference type="Gene3D" id="3.40.630.30">
    <property type="match status" value="1"/>
</dbReference>
<dbReference type="InterPro" id="IPR000182">
    <property type="entry name" value="GNAT_dom"/>
</dbReference>
<sequence length="174" mass="18804">MISGRRLTLRTLTAAEAERLLGDAESGAFADGYPSALATQMLRLVALYPATDHDLGGGMPDLGPWLLVRRSDQVIIGLVTCARTADASAVTVGYDVAPSCWGEGFATEALSAVVAHLLSVPAVWRVCAEAPVDHLASRRVMEKAGMRWQRDELVRHEGRDVKLAHYAIDRPRPS</sequence>
<accession>A0ABP9R5N8</accession>
<dbReference type="PROSITE" id="PS51186">
    <property type="entry name" value="GNAT"/>
    <property type="match status" value="1"/>
</dbReference>
<dbReference type="Proteomes" id="UP001428817">
    <property type="component" value="Unassembled WGS sequence"/>
</dbReference>
<gene>
    <name evidence="2" type="ORF">GCM10023321_70660</name>
</gene>
<proteinExistence type="predicted"/>
<evidence type="ECO:0000313" key="3">
    <source>
        <dbReference type="Proteomes" id="UP001428817"/>
    </source>
</evidence>
<dbReference type="InterPro" id="IPR016181">
    <property type="entry name" value="Acyl_CoA_acyltransferase"/>
</dbReference>
<feature type="domain" description="N-acetyltransferase" evidence="1">
    <location>
        <begin position="7"/>
        <end position="168"/>
    </location>
</feature>
<dbReference type="InterPro" id="IPR051531">
    <property type="entry name" value="N-acetyltransferase"/>
</dbReference>
<reference evidence="3" key="1">
    <citation type="journal article" date="2019" name="Int. J. Syst. Evol. Microbiol.">
        <title>The Global Catalogue of Microorganisms (GCM) 10K type strain sequencing project: providing services to taxonomists for standard genome sequencing and annotation.</title>
        <authorList>
            <consortium name="The Broad Institute Genomics Platform"/>
            <consortium name="The Broad Institute Genome Sequencing Center for Infectious Disease"/>
            <person name="Wu L."/>
            <person name="Ma J."/>
        </authorList>
    </citation>
    <scope>NUCLEOTIDE SEQUENCE [LARGE SCALE GENOMIC DNA]</scope>
    <source>
        <strain evidence="3">JCM 18303</strain>
    </source>
</reference>
<evidence type="ECO:0000313" key="2">
    <source>
        <dbReference type="EMBL" id="GAA5171741.1"/>
    </source>
</evidence>
<dbReference type="PANTHER" id="PTHR43792:SF1">
    <property type="entry name" value="N-ACETYLTRANSFERASE DOMAIN-CONTAINING PROTEIN"/>
    <property type="match status" value="1"/>
</dbReference>
<protein>
    <recommendedName>
        <fullName evidence="1">N-acetyltransferase domain-containing protein</fullName>
    </recommendedName>
</protein>
<dbReference type="PANTHER" id="PTHR43792">
    <property type="entry name" value="GNAT FAMILY, PUTATIVE (AFU_ORTHOLOGUE AFUA_3G00765)-RELATED-RELATED"/>
    <property type="match status" value="1"/>
</dbReference>
<dbReference type="RefSeq" id="WP_185065057.1">
    <property type="nucleotide sequence ID" value="NZ_BAABJP010000051.1"/>
</dbReference>